<keyword evidence="3" id="KW-0732">Signal</keyword>
<keyword evidence="7" id="KW-0812">Transmembrane</keyword>
<keyword evidence="5 9" id="KW-0378">Hydrolase</keyword>
<keyword evidence="6" id="KW-0720">Serine protease</keyword>
<dbReference type="InterPro" id="IPR009003">
    <property type="entry name" value="Peptidase_S1_PA"/>
</dbReference>
<evidence type="ECO:0000256" key="4">
    <source>
        <dbReference type="ARBA" id="ARBA00022737"/>
    </source>
</evidence>
<keyword evidence="10" id="KW-1185">Reference proteome</keyword>
<keyword evidence="7" id="KW-0472">Membrane</keyword>
<dbReference type="SMART" id="SM00228">
    <property type="entry name" value="PDZ"/>
    <property type="match status" value="1"/>
</dbReference>
<evidence type="ECO:0000256" key="2">
    <source>
        <dbReference type="ARBA" id="ARBA00022670"/>
    </source>
</evidence>
<dbReference type="Pfam" id="PF13180">
    <property type="entry name" value="PDZ_2"/>
    <property type="match status" value="1"/>
</dbReference>
<dbReference type="Gene3D" id="2.30.42.10">
    <property type="match status" value="2"/>
</dbReference>
<keyword evidence="7" id="KW-1133">Transmembrane helix</keyword>
<dbReference type="InterPro" id="IPR001940">
    <property type="entry name" value="Peptidase_S1C"/>
</dbReference>
<dbReference type="PROSITE" id="PS50106">
    <property type="entry name" value="PDZ"/>
    <property type="match status" value="1"/>
</dbReference>
<dbReference type="GO" id="GO:0016787">
    <property type="term" value="F:hydrolase activity"/>
    <property type="evidence" value="ECO:0007669"/>
    <property type="project" value="UniProtKB-KW"/>
</dbReference>
<evidence type="ECO:0000256" key="7">
    <source>
        <dbReference type="SAM" id="Phobius"/>
    </source>
</evidence>
<dbReference type="PANTHER" id="PTHR22939:SF129">
    <property type="entry name" value="SERINE PROTEASE HTRA2, MITOCHONDRIAL"/>
    <property type="match status" value="1"/>
</dbReference>
<dbReference type="Pfam" id="PF13365">
    <property type="entry name" value="Trypsin_2"/>
    <property type="match status" value="1"/>
</dbReference>
<name>A0ABY6CUZ8_9BACT</name>
<evidence type="ECO:0000313" key="9">
    <source>
        <dbReference type="EMBL" id="UXP34159.1"/>
    </source>
</evidence>
<evidence type="ECO:0000256" key="5">
    <source>
        <dbReference type="ARBA" id="ARBA00022801"/>
    </source>
</evidence>
<sequence length="497" mass="52866">MNTRKNFMGLMAASLIGGLVAIGGYQFFEDKQPATEEIANANQGVQFSNYSNLPPATAPVGMNFVDAAKVVTPGVVHIRSTMKATQTSNNGSRDPFEQYFRDFFGTPGGGQYQQRPSVGSGSGVIVSPEGYIATNNHVIENADDIEILLNDNRTYKAKLVGTDPTTDLALLKIEEKGLPFVRIGDSDAVEVGEWVLAVGNPFEFRSTVTAGIISAKGRNINILRNRDRLQIESFLQTDAAVNPGNSGGALVNLNGELVGINTAIATPTGSYAGYSFAVPSNLVQKVLGDLEEFGIVQRALLGINIQDVSAKLADEEKLGVLQGVYVNGVNANSGAEEAGIKVGDVIIAINGRKVTKTAELQEKVALNRPGDTIEVTLLRDGKEKKVSAVLKNTLGTTTTVAATNSSVTIQGATFEDLSDTDQEKLNLTGGAKLVVLENGVWKEAGIKEGFIVTRIDKNVISNVEDLSRALTRSSNGNGILIEGYYPSGQKAYYGIGW</sequence>
<evidence type="ECO:0000256" key="6">
    <source>
        <dbReference type="ARBA" id="ARBA00022825"/>
    </source>
</evidence>
<dbReference type="PANTHER" id="PTHR22939">
    <property type="entry name" value="SERINE PROTEASE FAMILY S1C HTRA-RELATED"/>
    <property type="match status" value="1"/>
</dbReference>
<evidence type="ECO:0000259" key="8">
    <source>
        <dbReference type="PROSITE" id="PS50106"/>
    </source>
</evidence>
<dbReference type="Proteomes" id="UP001065174">
    <property type="component" value="Chromosome"/>
</dbReference>
<keyword evidence="4" id="KW-0677">Repeat</keyword>
<dbReference type="Gene3D" id="2.40.10.120">
    <property type="match status" value="1"/>
</dbReference>
<dbReference type="PRINTS" id="PR00834">
    <property type="entry name" value="PROTEASES2C"/>
</dbReference>
<gene>
    <name evidence="9" type="ORF">N6H18_04585</name>
</gene>
<feature type="domain" description="PDZ" evidence="8">
    <location>
        <begin position="301"/>
        <end position="381"/>
    </location>
</feature>
<feature type="transmembrane region" description="Helical" evidence="7">
    <location>
        <begin position="7"/>
        <end position="28"/>
    </location>
</feature>
<accession>A0ABY6CUZ8</accession>
<dbReference type="EMBL" id="CP106679">
    <property type="protein sequence ID" value="UXP34159.1"/>
    <property type="molecule type" value="Genomic_DNA"/>
</dbReference>
<dbReference type="InterPro" id="IPR001478">
    <property type="entry name" value="PDZ"/>
</dbReference>
<dbReference type="InterPro" id="IPR011782">
    <property type="entry name" value="Pept_S1C_Do"/>
</dbReference>
<keyword evidence="2" id="KW-0645">Protease</keyword>
<evidence type="ECO:0000256" key="3">
    <source>
        <dbReference type="ARBA" id="ARBA00022729"/>
    </source>
</evidence>
<proteinExistence type="inferred from homology"/>
<reference evidence="9" key="1">
    <citation type="submission" date="2022-09" db="EMBL/GenBank/DDBJ databases">
        <title>Comparative genomics and taxonomic characterization of three novel marine species of genus Reichenbachiella exhibiting antioxidant and polysaccharide degradation activities.</title>
        <authorList>
            <person name="Muhammad N."/>
            <person name="Lee Y.-J."/>
            <person name="Ko J."/>
            <person name="Kim S.-G."/>
        </authorList>
    </citation>
    <scope>NUCLEOTIDE SEQUENCE</scope>
    <source>
        <strain evidence="9">BKB1-1</strain>
    </source>
</reference>
<dbReference type="SUPFAM" id="SSF50156">
    <property type="entry name" value="PDZ domain-like"/>
    <property type="match status" value="1"/>
</dbReference>
<evidence type="ECO:0000256" key="1">
    <source>
        <dbReference type="ARBA" id="ARBA00010541"/>
    </source>
</evidence>
<evidence type="ECO:0000313" key="10">
    <source>
        <dbReference type="Proteomes" id="UP001065174"/>
    </source>
</evidence>
<comment type="similarity">
    <text evidence="1">Belongs to the peptidase S1C family.</text>
</comment>
<protein>
    <submittedName>
        <fullName evidence="9">Do family serine endopeptidase</fullName>
        <ecNumber evidence="9">3.4.21.107</ecNumber>
    </submittedName>
</protein>
<dbReference type="SUPFAM" id="SSF50494">
    <property type="entry name" value="Trypsin-like serine proteases"/>
    <property type="match status" value="1"/>
</dbReference>
<organism evidence="9 10">
    <name type="scientific">Reichenbachiella agarivorans</name>
    <dbReference type="NCBI Taxonomy" id="2979464"/>
    <lineage>
        <taxon>Bacteria</taxon>
        <taxon>Pseudomonadati</taxon>
        <taxon>Bacteroidota</taxon>
        <taxon>Cytophagia</taxon>
        <taxon>Cytophagales</taxon>
        <taxon>Reichenbachiellaceae</taxon>
        <taxon>Reichenbachiella</taxon>
    </lineage>
</organism>
<dbReference type="EC" id="3.4.21.107" evidence="9"/>
<dbReference type="InterPro" id="IPR036034">
    <property type="entry name" value="PDZ_sf"/>
</dbReference>
<dbReference type="NCBIfam" id="TIGR02037">
    <property type="entry name" value="degP_htrA_DO"/>
    <property type="match status" value="1"/>
</dbReference>